<evidence type="ECO:0000313" key="2">
    <source>
        <dbReference type="Proteomes" id="UP000515703"/>
    </source>
</evidence>
<evidence type="ECO:0000313" key="1">
    <source>
        <dbReference type="EMBL" id="BCJ97876.1"/>
    </source>
</evidence>
<organism evidence="1 2">
    <name type="scientific">Anaerocolumna chitinilytica</name>
    <dbReference type="NCBI Taxonomy" id="1727145"/>
    <lineage>
        <taxon>Bacteria</taxon>
        <taxon>Bacillati</taxon>
        <taxon>Bacillota</taxon>
        <taxon>Clostridia</taxon>
        <taxon>Lachnospirales</taxon>
        <taxon>Lachnospiraceae</taxon>
        <taxon>Anaerocolumna</taxon>
    </lineage>
</organism>
<proteinExistence type="predicted"/>
<accession>A0A7I8DNL0</accession>
<dbReference type="AlphaFoldDB" id="A0A7I8DNL0"/>
<dbReference type="RefSeq" id="WP_269140614.1">
    <property type="nucleotide sequence ID" value="NZ_AP023368.1"/>
</dbReference>
<reference evidence="1 2" key="1">
    <citation type="submission" date="2020-08" db="EMBL/GenBank/DDBJ databases">
        <title>Draft genome sequencing of an Anaerocolumna strain isolated from anoxic soil subjected to BSD treatment.</title>
        <authorList>
            <person name="Uek A."/>
            <person name="Tonouchi A."/>
        </authorList>
    </citation>
    <scope>NUCLEOTIDE SEQUENCE [LARGE SCALE GENOMIC DNA]</scope>
    <source>
        <strain evidence="1 2">CTTW</strain>
    </source>
</reference>
<sequence>MLGNPYSTKGAENVTDRQSSAKLAVTIMKADDFCAQTWHWPA</sequence>
<gene>
    <name evidence="1" type="ORF">bsdcttw_09170</name>
</gene>
<keyword evidence="2" id="KW-1185">Reference proteome</keyword>
<protein>
    <submittedName>
        <fullName evidence="1">Uncharacterized protein</fullName>
    </submittedName>
</protein>
<dbReference type="EMBL" id="AP023368">
    <property type="protein sequence ID" value="BCJ97876.1"/>
    <property type="molecule type" value="Genomic_DNA"/>
</dbReference>
<name>A0A7I8DNL0_9FIRM</name>
<dbReference type="Proteomes" id="UP000515703">
    <property type="component" value="Chromosome"/>
</dbReference>
<dbReference type="KEGG" id="acht:bsdcttw_09170"/>
<reference evidence="1 2" key="2">
    <citation type="submission" date="2020-08" db="EMBL/GenBank/DDBJ databases">
        <authorList>
            <person name="Ueki A."/>
            <person name="Tonouchi A."/>
        </authorList>
    </citation>
    <scope>NUCLEOTIDE SEQUENCE [LARGE SCALE GENOMIC DNA]</scope>
    <source>
        <strain evidence="1 2">CTTW</strain>
    </source>
</reference>